<dbReference type="OrthoDB" id="1005072at2"/>
<proteinExistence type="predicted"/>
<organism evidence="1 2">
    <name type="scientific">Putridiphycobacter roseus</name>
    <dbReference type="NCBI Taxonomy" id="2219161"/>
    <lineage>
        <taxon>Bacteria</taxon>
        <taxon>Pseudomonadati</taxon>
        <taxon>Bacteroidota</taxon>
        <taxon>Flavobacteriia</taxon>
        <taxon>Flavobacteriales</taxon>
        <taxon>Crocinitomicaceae</taxon>
        <taxon>Putridiphycobacter</taxon>
    </lineage>
</organism>
<evidence type="ECO:0008006" key="3">
    <source>
        <dbReference type="Google" id="ProtNLM"/>
    </source>
</evidence>
<keyword evidence="2" id="KW-1185">Reference proteome</keyword>
<dbReference type="RefSeq" id="WP_111062989.1">
    <property type="nucleotide sequence ID" value="NZ_JBHUCU010000032.1"/>
</dbReference>
<name>A0A2W1NCX6_9FLAO</name>
<dbReference type="AlphaFoldDB" id="A0A2W1NCX6"/>
<accession>A0A2W1NCX6</accession>
<dbReference type="Pfam" id="PF11013">
    <property type="entry name" value="DUF2851"/>
    <property type="match status" value="1"/>
</dbReference>
<comment type="caution">
    <text evidence="1">The sequence shown here is derived from an EMBL/GenBank/DDBJ whole genome shotgun (WGS) entry which is preliminary data.</text>
</comment>
<evidence type="ECO:0000313" key="1">
    <source>
        <dbReference type="EMBL" id="PZE16943.1"/>
    </source>
</evidence>
<dbReference type="InterPro" id="IPR021272">
    <property type="entry name" value="DUF2851"/>
</dbReference>
<sequence>MQEEYLHYLFHKKYFGRFFKTAKGVSIEVIDHGVLNTNAGPDFLEAKIKFDGKIWAGPIEFHVKSSDWLKHKHQFDTAYNNVIAHFVYENDMAIYTQAFELPTVELKSFINIDHFTHYQKFKNSKAWVQCAQQLGDLDDFILYQQKEKAFLERMFRKSTAVLEAYDRFAGDESSVMLHVIAKVFGGKVNQEPFMQLVAKIDWQHFRHFHVDLQSFEAYCFGLAGFLNFTKAPDAYAEALQNIYGYQKKMWKLEGLKEMEWKFSRMHPAGFPTVRIAQFASLLKVLYKTGIGNVDWENFDAQDIAISIYWQTHYHFAKTQRKSRKSLSKDFKYLLYINAYIPFLFAKGIRLDRSALKEHALEAMNHIPAEKNTILKNWSKVGVQAKTAFDSQSLIEMKNEYCKQQRCLQCKIGQKLIGYI</sequence>
<dbReference type="EMBL" id="QKSB01000005">
    <property type="protein sequence ID" value="PZE16943.1"/>
    <property type="molecule type" value="Genomic_DNA"/>
</dbReference>
<gene>
    <name evidence="1" type="ORF">DNU06_09335</name>
</gene>
<reference evidence="1 2" key="1">
    <citation type="submission" date="2018-06" db="EMBL/GenBank/DDBJ databases">
        <title>The draft genome sequence of Crocinitomix sp. SM1701.</title>
        <authorList>
            <person name="Zhang X."/>
        </authorList>
    </citation>
    <scope>NUCLEOTIDE SEQUENCE [LARGE SCALE GENOMIC DNA]</scope>
    <source>
        <strain evidence="1 2">SM1701</strain>
    </source>
</reference>
<evidence type="ECO:0000313" key="2">
    <source>
        <dbReference type="Proteomes" id="UP000249248"/>
    </source>
</evidence>
<dbReference type="Proteomes" id="UP000249248">
    <property type="component" value="Unassembled WGS sequence"/>
</dbReference>
<protein>
    <recommendedName>
        <fullName evidence="3">DUF2851 domain-containing protein</fullName>
    </recommendedName>
</protein>